<feature type="region of interest" description="Disordered" evidence="2">
    <location>
        <begin position="423"/>
        <end position="616"/>
    </location>
</feature>
<keyword evidence="1" id="KW-0175">Coiled coil</keyword>
<feature type="compositionally biased region" description="Basic and acidic residues" evidence="2">
    <location>
        <begin position="156"/>
        <end position="180"/>
    </location>
</feature>
<sequence length="675" mass="74073">MGEADMDTPRSNADPPLLKAPKDKNCPFCGQAFTSSSLGRHLDLYIRPKNPKAPDGIHLVDEIRKLRGGITRRQAKGSISKKREDSHGDCTPVHGKHSVGSEGSSTLVQSPDEDDDVHDDDGALAIDVGKTRGQFKDVSWGSSNRQLSARLGTKAPEMRRDASRQLRKAELDQRQRGSDEMETARAAELALRELLRSVREANVKATGCGLFDFDPYTLSFPALCLRILPAPSTLFSSQPFATAESWSIAPPAQKQLDALNRCVRERLLAHQRQRQINQVYPHGGLSTATSPPAAAAAHSPLPTPPLFDPDPQKLFNHIADAYNHWQHQSDQARQELWQIEVLRCYARANDARREADVQLENARREIEYLKASRWTSGAPDLSPVTISLGSETAKELSKQGMDFRNWDFDRLVDKWRAVVRESRASASGMAAQKQLPDSRSCSMASLPPQPFAAVNRAGQSSPIKMDAGMPFSAPATVNGESDQVDAEGDDDDDDHLELASSRLRQDDDSKYQQSQPALSMPQHHGIPLQPTPIHPTQQLHSMPAPMHVSQAQAQASIQAHAHAQAQAQAHAQAQAWAAARQHMNQSRNQNYSPHHQQQISPHPQHSQHMGSAANSRRPSVVMMDPHVMNTAGMTGPMGMPTGMEGIDGHQDQYLRMDMGPMAGFVGSNDGVSMGT</sequence>
<evidence type="ECO:0000313" key="3">
    <source>
        <dbReference type="EMBL" id="KAF3037057.1"/>
    </source>
</evidence>
<organism evidence="3 4">
    <name type="scientific">Didymella heteroderae</name>
    <dbReference type="NCBI Taxonomy" id="1769908"/>
    <lineage>
        <taxon>Eukaryota</taxon>
        <taxon>Fungi</taxon>
        <taxon>Dikarya</taxon>
        <taxon>Ascomycota</taxon>
        <taxon>Pezizomycotina</taxon>
        <taxon>Dothideomycetes</taxon>
        <taxon>Pleosporomycetidae</taxon>
        <taxon>Pleosporales</taxon>
        <taxon>Pleosporineae</taxon>
        <taxon>Didymellaceae</taxon>
        <taxon>Didymella</taxon>
    </lineage>
</organism>
<accession>A0A9P4WN43</accession>
<feature type="coiled-coil region" evidence="1">
    <location>
        <begin position="345"/>
        <end position="372"/>
    </location>
</feature>
<feature type="compositionally biased region" description="Acidic residues" evidence="2">
    <location>
        <begin position="482"/>
        <end position="495"/>
    </location>
</feature>
<keyword evidence="4" id="KW-1185">Reference proteome</keyword>
<feature type="region of interest" description="Disordered" evidence="2">
    <location>
        <begin position="1"/>
        <end position="25"/>
    </location>
</feature>
<feature type="region of interest" description="Disordered" evidence="2">
    <location>
        <begin position="71"/>
        <end position="121"/>
    </location>
</feature>
<evidence type="ECO:0000256" key="2">
    <source>
        <dbReference type="SAM" id="MobiDB-lite"/>
    </source>
</evidence>
<dbReference type="AlphaFoldDB" id="A0A9P4WN43"/>
<feature type="region of interest" description="Disordered" evidence="2">
    <location>
        <begin position="146"/>
        <end position="180"/>
    </location>
</feature>
<evidence type="ECO:0000313" key="4">
    <source>
        <dbReference type="Proteomes" id="UP000758155"/>
    </source>
</evidence>
<gene>
    <name evidence="3" type="ORF">E8E12_001364</name>
</gene>
<feature type="compositionally biased region" description="Low complexity" evidence="2">
    <location>
        <begin position="550"/>
        <end position="582"/>
    </location>
</feature>
<proteinExistence type="predicted"/>
<evidence type="ECO:0000256" key="1">
    <source>
        <dbReference type="SAM" id="Coils"/>
    </source>
</evidence>
<feature type="compositionally biased region" description="Low complexity" evidence="2">
    <location>
        <begin position="592"/>
        <end position="608"/>
    </location>
</feature>
<comment type="caution">
    <text evidence="3">The sequence shown here is derived from an EMBL/GenBank/DDBJ whole genome shotgun (WGS) entry which is preliminary data.</text>
</comment>
<dbReference type="OrthoDB" id="3905365at2759"/>
<protein>
    <submittedName>
        <fullName evidence="3">Uncharacterized protein</fullName>
    </submittedName>
</protein>
<dbReference type="Proteomes" id="UP000758155">
    <property type="component" value="Unassembled WGS sequence"/>
</dbReference>
<name>A0A9P4WN43_9PLEO</name>
<dbReference type="EMBL" id="SWKV01000045">
    <property type="protein sequence ID" value="KAF3037057.1"/>
    <property type="molecule type" value="Genomic_DNA"/>
</dbReference>
<reference evidence="3" key="1">
    <citation type="submission" date="2019-04" db="EMBL/GenBank/DDBJ databases">
        <title>Sequencing of skin fungus with MAO and IRED activity.</title>
        <authorList>
            <person name="Marsaioli A.J."/>
            <person name="Bonatto J.M.C."/>
            <person name="Reis Junior O."/>
        </authorList>
    </citation>
    <scope>NUCLEOTIDE SEQUENCE</scope>
    <source>
        <strain evidence="3">28M1</strain>
    </source>
</reference>